<evidence type="ECO:0000313" key="3">
    <source>
        <dbReference type="EnsemblPlants" id="KEH34018"/>
    </source>
</evidence>
<feature type="compositionally biased region" description="Polar residues" evidence="1">
    <location>
        <begin position="1"/>
        <end position="29"/>
    </location>
</feature>
<dbReference type="EnsemblPlants" id="KEH34018">
    <property type="protein sequence ID" value="KEH34018"/>
    <property type="gene ID" value="MTR_3g058260"/>
</dbReference>
<dbReference type="AlphaFoldDB" id="A0A072UY41"/>
<keyword evidence="4" id="KW-1185">Reference proteome</keyword>
<gene>
    <name evidence="2" type="ordered locus">MTR_3g058260</name>
</gene>
<name>A0A072UY41_MEDTR</name>
<organism evidence="2 4">
    <name type="scientific">Medicago truncatula</name>
    <name type="common">Barrel medic</name>
    <name type="synonym">Medicago tribuloides</name>
    <dbReference type="NCBI Taxonomy" id="3880"/>
    <lineage>
        <taxon>Eukaryota</taxon>
        <taxon>Viridiplantae</taxon>
        <taxon>Streptophyta</taxon>
        <taxon>Embryophyta</taxon>
        <taxon>Tracheophyta</taxon>
        <taxon>Spermatophyta</taxon>
        <taxon>Magnoliopsida</taxon>
        <taxon>eudicotyledons</taxon>
        <taxon>Gunneridae</taxon>
        <taxon>Pentapetalae</taxon>
        <taxon>rosids</taxon>
        <taxon>fabids</taxon>
        <taxon>Fabales</taxon>
        <taxon>Fabaceae</taxon>
        <taxon>Papilionoideae</taxon>
        <taxon>50 kb inversion clade</taxon>
        <taxon>NPAAA clade</taxon>
        <taxon>Hologalegina</taxon>
        <taxon>IRL clade</taxon>
        <taxon>Trifolieae</taxon>
        <taxon>Medicago</taxon>
    </lineage>
</organism>
<proteinExistence type="predicted"/>
<dbReference type="Proteomes" id="UP000002051">
    <property type="component" value="Chromosome 3"/>
</dbReference>
<dbReference type="EMBL" id="CM001219">
    <property type="protein sequence ID" value="KEH34018.1"/>
    <property type="molecule type" value="Genomic_DNA"/>
</dbReference>
<reference evidence="3" key="3">
    <citation type="submission" date="2015-04" db="UniProtKB">
        <authorList>
            <consortium name="EnsemblPlants"/>
        </authorList>
    </citation>
    <scope>IDENTIFICATION</scope>
    <source>
        <strain evidence="3">cv. Jemalong A17</strain>
    </source>
</reference>
<reference evidence="2 4" key="2">
    <citation type="journal article" date="2014" name="BMC Genomics">
        <title>An improved genome release (version Mt4.0) for the model legume Medicago truncatula.</title>
        <authorList>
            <person name="Tang H."/>
            <person name="Krishnakumar V."/>
            <person name="Bidwell S."/>
            <person name="Rosen B."/>
            <person name="Chan A."/>
            <person name="Zhou S."/>
            <person name="Gentzbittel L."/>
            <person name="Childs K.L."/>
            <person name="Yandell M."/>
            <person name="Gundlach H."/>
            <person name="Mayer K.F."/>
            <person name="Schwartz D.C."/>
            <person name="Town C.D."/>
        </authorList>
    </citation>
    <scope>GENOME REANNOTATION</scope>
    <source>
        <strain evidence="2">A17</strain>
        <strain evidence="3 4">cv. Jemalong A17</strain>
    </source>
</reference>
<sequence>MKKIPQTSTSVGSADDSTICQPNPYTSLPATRYGTVAPTPTMPSYTGLSSGAYGINLGHHYQASYYSQ</sequence>
<dbReference type="HOGENOM" id="CLU_2797753_0_0_1"/>
<accession>A0A072UY41</accession>
<feature type="region of interest" description="Disordered" evidence="1">
    <location>
        <begin position="1"/>
        <end position="33"/>
    </location>
</feature>
<evidence type="ECO:0000313" key="4">
    <source>
        <dbReference type="Proteomes" id="UP000002051"/>
    </source>
</evidence>
<evidence type="ECO:0000256" key="1">
    <source>
        <dbReference type="SAM" id="MobiDB-lite"/>
    </source>
</evidence>
<evidence type="ECO:0000313" key="2">
    <source>
        <dbReference type="EMBL" id="KEH34018.1"/>
    </source>
</evidence>
<reference evidence="2 4" key="1">
    <citation type="journal article" date="2011" name="Nature">
        <title>The Medicago genome provides insight into the evolution of rhizobial symbioses.</title>
        <authorList>
            <person name="Young N.D."/>
            <person name="Debelle F."/>
            <person name="Oldroyd G.E."/>
            <person name="Geurts R."/>
            <person name="Cannon S.B."/>
            <person name="Udvardi M.K."/>
            <person name="Benedito V.A."/>
            <person name="Mayer K.F."/>
            <person name="Gouzy J."/>
            <person name="Schoof H."/>
            <person name="Van de Peer Y."/>
            <person name="Proost S."/>
            <person name="Cook D.R."/>
            <person name="Meyers B.C."/>
            <person name="Spannagl M."/>
            <person name="Cheung F."/>
            <person name="De Mita S."/>
            <person name="Krishnakumar V."/>
            <person name="Gundlach H."/>
            <person name="Zhou S."/>
            <person name="Mudge J."/>
            <person name="Bharti A.K."/>
            <person name="Murray J.D."/>
            <person name="Naoumkina M.A."/>
            <person name="Rosen B."/>
            <person name="Silverstein K.A."/>
            <person name="Tang H."/>
            <person name="Rombauts S."/>
            <person name="Zhao P.X."/>
            <person name="Zhou P."/>
            <person name="Barbe V."/>
            <person name="Bardou P."/>
            <person name="Bechner M."/>
            <person name="Bellec A."/>
            <person name="Berger A."/>
            <person name="Berges H."/>
            <person name="Bidwell S."/>
            <person name="Bisseling T."/>
            <person name="Choisne N."/>
            <person name="Couloux A."/>
            <person name="Denny R."/>
            <person name="Deshpande S."/>
            <person name="Dai X."/>
            <person name="Doyle J.J."/>
            <person name="Dudez A.M."/>
            <person name="Farmer A.D."/>
            <person name="Fouteau S."/>
            <person name="Franken C."/>
            <person name="Gibelin C."/>
            <person name="Gish J."/>
            <person name="Goldstein S."/>
            <person name="Gonzalez A.J."/>
            <person name="Green P.J."/>
            <person name="Hallab A."/>
            <person name="Hartog M."/>
            <person name="Hua A."/>
            <person name="Humphray S.J."/>
            <person name="Jeong D.H."/>
            <person name="Jing Y."/>
            <person name="Jocker A."/>
            <person name="Kenton S.M."/>
            <person name="Kim D.J."/>
            <person name="Klee K."/>
            <person name="Lai H."/>
            <person name="Lang C."/>
            <person name="Lin S."/>
            <person name="Macmil S.L."/>
            <person name="Magdelenat G."/>
            <person name="Matthews L."/>
            <person name="McCorrison J."/>
            <person name="Monaghan E.L."/>
            <person name="Mun J.H."/>
            <person name="Najar F.Z."/>
            <person name="Nicholson C."/>
            <person name="Noirot C."/>
            <person name="O'Bleness M."/>
            <person name="Paule C.R."/>
            <person name="Poulain J."/>
            <person name="Prion F."/>
            <person name="Qin B."/>
            <person name="Qu C."/>
            <person name="Retzel E.F."/>
            <person name="Riddle C."/>
            <person name="Sallet E."/>
            <person name="Samain S."/>
            <person name="Samson N."/>
            <person name="Sanders I."/>
            <person name="Saurat O."/>
            <person name="Scarpelli C."/>
            <person name="Schiex T."/>
            <person name="Segurens B."/>
            <person name="Severin A.J."/>
            <person name="Sherrier D.J."/>
            <person name="Shi R."/>
            <person name="Sims S."/>
            <person name="Singer S.R."/>
            <person name="Sinharoy S."/>
            <person name="Sterck L."/>
            <person name="Viollet A."/>
            <person name="Wang B.B."/>
            <person name="Wang K."/>
            <person name="Wang M."/>
            <person name="Wang X."/>
            <person name="Warfsmann J."/>
            <person name="Weissenbach J."/>
            <person name="White D.D."/>
            <person name="White J.D."/>
            <person name="Wiley G.B."/>
            <person name="Wincker P."/>
            <person name="Xing Y."/>
            <person name="Yang L."/>
            <person name="Yao Z."/>
            <person name="Ying F."/>
            <person name="Zhai J."/>
            <person name="Zhou L."/>
            <person name="Zuber A."/>
            <person name="Denarie J."/>
            <person name="Dixon R.A."/>
            <person name="May G.D."/>
            <person name="Schwartz D.C."/>
            <person name="Rogers J."/>
            <person name="Quetier F."/>
            <person name="Town C.D."/>
            <person name="Roe B.A."/>
        </authorList>
    </citation>
    <scope>NUCLEOTIDE SEQUENCE [LARGE SCALE GENOMIC DNA]</scope>
    <source>
        <strain evidence="2">A17</strain>
        <strain evidence="3 4">cv. Jemalong A17</strain>
    </source>
</reference>
<protein>
    <submittedName>
        <fullName evidence="2 3">Uncharacterized protein</fullName>
    </submittedName>
</protein>